<dbReference type="SUPFAM" id="SSF55811">
    <property type="entry name" value="Nudix"/>
    <property type="match status" value="1"/>
</dbReference>
<dbReference type="Gene3D" id="3.90.79.10">
    <property type="entry name" value="Nucleoside Triphosphate Pyrophosphohydrolase"/>
    <property type="match status" value="1"/>
</dbReference>
<evidence type="ECO:0000313" key="3">
    <source>
        <dbReference type="EMBL" id="CAB5068820.1"/>
    </source>
</evidence>
<dbReference type="PROSITE" id="PS51462">
    <property type="entry name" value="NUDIX"/>
    <property type="match status" value="1"/>
</dbReference>
<dbReference type="InterPro" id="IPR015797">
    <property type="entry name" value="NUDIX_hydrolase-like_dom_sf"/>
</dbReference>
<dbReference type="EMBL" id="CAFBQP010000166">
    <property type="protein sequence ID" value="CAB5068820.1"/>
    <property type="molecule type" value="Genomic_DNA"/>
</dbReference>
<feature type="domain" description="Nudix hydrolase" evidence="1">
    <location>
        <begin position="13"/>
        <end position="162"/>
    </location>
</feature>
<accession>A0A6J7US39</accession>
<dbReference type="Gene3D" id="1.10.10.10">
    <property type="entry name" value="Winged helix-like DNA-binding domain superfamily/Winged helix DNA-binding domain"/>
    <property type="match status" value="1"/>
</dbReference>
<proteinExistence type="predicted"/>
<dbReference type="InterPro" id="IPR000086">
    <property type="entry name" value="NUDIX_hydrolase_dom"/>
</dbReference>
<gene>
    <name evidence="2" type="ORF">UFOPK2806_02590</name>
    <name evidence="3" type="ORF">UFOPK4306_02543</name>
</gene>
<dbReference type="CDD" id="cd18873">
    <property type="entry name" value="NUDIX_NadM_like"/>
    <property type="match status" value="1"/>
</dbReference>
<dbReference type="PANTHER" id="PTHR43736:SF4">
    <property type="entry name" value="SLR1690 PROTEIN"/>
    <property type="match status" value="1"/>
</dbReference>
<dbReference type="InterPro" id="IPR036390">
    <property type="entry name" value="WH_DNA-bd_sf"/>
</dbReference>
<reference evidence="3" key="1">
    <citation type="submission" date="2020-05" db="EMBL/GenBank/DDBJ databases">
        <authorList>
            <person name="Chiriac C."/>
            <person name="Salcher M."/>
            <person name="Ghai R."/>
            <person name="Kavagutti S V."/>
        </authorList>
    </citation>
    <scope>NUCLEOTIDE SEQUENCE</scope>
</reference>
<name>A0A6J7US39_9ZZZZ</name>
<dbReference type="InterPro" id="IPR054105">
    <property type="entry name" value="WHD_NrtR"/>
</dbReference>
<dbReference type="Pfam" id="PF00293">
    <property type="entry name" value="NUDIX"/>
    <property type="match status" value="1"/>
</dbReference>
<evidence type="ECO:0000259" key="1">
    <source>
        <dbReference type="PROSITE" id="PS51462"/>
    </source>
</evidence>
<dbReference type="PANTHER" id="PTHR43736">
    <property type="entry name" value="ADP-RIBOSE PYROPHOSPHATASE"/>
    <property type="match status" value="1"/>
</dbReference>
<sequence>MPPEPHNPRDFPPFAVTVDIAIFTLVHNELGVVLIRRGATPFLGALALPGGFVKPDEDLLEAAVRELQEETALAIDSADLVQVGAYGAPYRDPRQRVVSVAFAALVANLDKPTGGSDAATAAVYPVYEVLARNAQALAKPNREHLLAFDHGQILDDALKVVTQLIEHTPLATHFCSPTFTLSELRQVYEAVWNEKLDAANFRKRILKAEGFLVPTGDKRLPKGARGRLAETYVCGNVKEISPPLRKPGTYFHEPRKR</sequence>
<evidence type="ECO:0000313" key="2">
    <source>
        <dbReference type="EMBL" id="CAB4773867.1"/>
    </source>
</evidence>
<dbReference type="AlphaFoldDB" id="A0A6J7US39"/>
<dbReference type="Pfam" id="PF21906">
    <property type="entry name" value="WHD_NrtR"/>
    <property type="match status" value="1"/>
</dbReference>
<protein>
    <submittedName>
        <fullName evidence="3">Unannotated protein</fullName>
    </submittedName>
</protein>
<dbReference type="SUPFAM" id="SSF46785">
    <property type="entry name" value="Winged helix' DNA-binding domain"/>
    <property type="match status" value="1"/>
</dbReference>
<dbReference type="EMBL" id="CAEZYY010000069">
    <property type="protein sequence ID" value="CAB4773867.1"/>
    <property type="molecule type" value="Genomic_DNA"/>
</dbReference>
<dbReference type="InterPro" id="IPR036388">
    <property type="entry name" value="WH-like_DNA-bd_sf"/>
</dbReference>
<organism evidence="3">
    <name type="scientific">freshwater metagenome</name>
    <dbReference type="NCBI Taxonomy" id="449393"/>
    <lineage>
        <taxon>unclassified sequences</taxon>
        <taxon>metagenomes</taxon>
        <taxon>ecological metagenomes</taxon>
    </lineage>
</organism>